<comment type="caution">
    <text evidence="9">The sequence shown here is derived from an EMBL/GenBank/DDBJ whole genome shotgun (WGS) entry which is preliminary data.</text>
</comment>
<accession>A0AAW7WZP8</accession>
<evidence type="ECO:0000256" key="3">
    <source>
        <dbReference type="ARBA" id="ARBA00022679"/>
    </source>
</evidence>
<proteinExistence type="inferred from homology"/>
<dbReference type="SUPFAM" id="SSF53756">
    <property type="entry name" value="UDP-Glycosyltransferase/glycogen phosphorylase"/>
    <property type="match status" value="1"/>
</dbReference>
<dbReference type="Pfam" id="PF00534">
    <property type="entry name" value="Glycos_transf_1"/>
    <property type="match status" value="1"/>
</dbReference>
<evidence type="ECO:0000259" key="7">
    <source>
        <dbReference type="Pfam" id="PF00534"/>
    </source>
</evidence>
<evidence type="ECO:0000256" key="5">
    <source>
        <dbReference type="ARBA" id="ARBA00044539"/>
    </source>
</evidence>
<dbReference type="EMBL" id="JAUOPB010000001">
    <property type="protein sequence ID" value="MDO6420960.1"/>
    <property type="molecule type" value="Genomic_DNA"/>
</dbReference>
<dbReference type="InterPro" id="IPR022701">
    <property type="entry name" value="QTMAN_N"/>
</dbReference>
<reference evidence="9" key="1">
    <citation type="submission" date="2023-07" db="EMBL/GenBank/DDBJ databases">
        <title>Genome content predicts the carbon catabolic preferences of heterotrophic bacteria.</title>
        <authorList>
            <person name="Gralka M."/>
        </authorList>
    </citation>
    <scope>NUCLEOTIDE SEQUENCE</scope>
    <source>
        <strain evidence="9">I3M17_2</strain>
    </source>
</reference>
<keyword evidence="2" id="KW-0328">Glycosyltransferase</keyword>
<dbReference type="RefSeq" id="WP_303490111.1">
    <property type="nucleotide sequence ID" value="NZ_JAUOPB010000001.1"/>
</dbReference>
<organism evidence="9 10">
    <name type="scientific">Saccharophagus degradans</name>
    <dbReference type="NCBI Taxonomy" id="86304"/>
    <lineage>
        <taxon>Bacteria</taxon>
        <taxon>Pseudomonadati</taxon>
        <taxon>Pseudomonadota</taxon>
        <taxon>Gammaproteobacteria</taxon>
        <taxon>Cellvibrionales</taxon>
        <taxon>Cellvibrionaceae</taxon>
        <taxon>Saccharophagus</taxon>
    </lineage>
</organism>
<protein>
    <recommendedName>
        <fullName evidence="5">tRNA-queuosine alpha-mannosyltransferase</fullName>
        <ecNumber evidence="4">2.4.1.110</ecNumber>
    </recommendedName>
</protein>
<evidence type="ECO:0000313" key="9">
    <source>
        <dbReference type="EMBL" id="MDO6420960.1"/>
    </source>
</evidence>
<evidence type="ECO:0000256" key="4">
    <source>
        <dbReference type="ARBA" id="ARBA00044517"/>
    </source>
</evidence>
<dbReference type="Gene3D" id="3.40.50.2000">
    <property type="entry name" value="Glycogen Phosphorylase B"/>
    <property type="match status" value="1"/>
</dbReference>
<evidence type="ECO:0000313" key="10">
    <source>
        <dbReference type="Proteomes" id="UP001169760"/>
    </source>
</evidence>
<evidence type="ECO:0000256" key="1">
    <source>
        <dbReference type="ARBA" id="ARBA00009481"/>
    </source>
</evidence>
<dbReference type="AlphaFoldDB" id="A0AAW7WZP8"/>
<comment type="catalytic activity">
    <reaction evidence="6">
        <text>queuosine(34) in tRNA(Asp) + GDP-alpha-D-mannose = O-4''-alpha-D-mannosylqueuosine(34) in tRNA(Asp) + GDP + H(+)</text>
        <dbReference type="Rhea" id="RHEA:12885"/>
        <dbReference type="Rhea" id="RHEA-COMP:18572"/>
        <dbReference type="Rhea" id="RHEA-COMP:18581"/>
        <dbReference type="ChEBI" id="CHEBI:15378"/>
        <dbReference type="ChEBI" id="CHEBI:57527"/>
        <dbReference type="ChEBI" id="CHEBI:58189"/>
        <dbReference type="ChEBI" id="CHEBI:194431"/>
        <dbReference type="ChEBI" id="CHEBI:194442"/>
        <dbReference type="EC" id="2.4.1.110"/>
    </reaction>
    <physiologicalReaction direction="left-to-right" evidence="6">
        <dbReference type="Rhea" id="RHEA:12886"/>
    </physiologicalReaction>
</comment>
<evidence type="ECO:0000256" key="6">
    <source>
        <dbReference type="ARBA" id="ARBA00048439"/>
    </source>
</evidence>
<evidence type="ECO:0000259" key="8">
    <source>
        <dbReference type="Pfam" id="PF12038"/>
    </source>
</evidence>
<dbReference type="InterPro" id="IPR051862">
    <property type="entry name" value="GT-like_domain_containing_1"/>
</dbReference>
<evidence type="ECO:0000256" key="2">
    <source>
        <dbReference type="ARBA" id="ARBA00022676"/>
    </source>
</evidence>
<dbReference type="InterPro" id="IPR001296">
    <property type="entry name" value="Glyco_trans_1"/>
</dbReference>
<comment type="similarity">
    <text evidence="1">Belongs to the glycosyltransferase group 1 family. Glycosyltransferase 4 subfamily.</text>
</comment>
<keyword evidence="3" id="KW-0808">Transferase</keyword>
<dbReference type="PANTHER" id="PTHR13615:SF3">
    <property type="entry name" value="GLYCOSYLTRANSFERASE-LIKE DOMAIN-CONTAINING PROTEIN 1"/>
    <property type="match status" value="1"/>
</dbReference>
<name>A0AAW7WZP8_9GAMM</name>
<dbReference type="Pfam" id="PF12038">
    <property type="entry name" value="QTMAN_N"/>
    <property type="match status" value="1"/>
</dbReference>
<gene>
    <name evidence="9" type="ORF">Q4521_00590</name>
</gene>
<feature type="domain" description="tRNA-queuosine alpha-mannosyltransferase N-terminal" evidence="8">
    <location>
        <begin position="2"/>
        <end position="171"/>
    </location>
</feature>
<dbReference type="GO" id="GO:0016438">
    <property type="term" value="F:tRNA-queuosine(34) beta-mannosyltransferase activity"/>
    <property type="evidence" value="ECO:0007669"/>
    <property type="project" value="UniProtKB-EC"/>
</dbReference>
<sequence length="374" mass="42558">MKILLLSAYDTASHHYWCEGLMAQFSQYEWTYLSLPARYFAWRMRGNGLSWTYENHAELHQPYDLIIATSMVDLATLRGLNPQLHNVPALLYFHENQFAYPVSKQQADIVAAQMVSLYSAITAQRIVFNSEYNRSTFFDGLAALLKKLPDHVPKGIVEELTNKSSVLFVPLVNAPQVAGTRSKQASAIRNIVWNHRWEYDKGPEQLLAFATALPQGLPIKVHVVGQQFRQIPEEFAQVRQCLQDKKYLGEFGFIANKADYMALLGRSDFVLSTALHDFQGLSILEAVQAGCVPIVPNRLAYQEIFDAQYKYPSRLDKPAEEAVGLMDKLQQFLANPTEQLRVPSVAELEWRVLKPAYEHIIEHCRDLKTGRQGV</sequence>
<dbReference type="EC" id="2.4.1.110" evidence="4"/>
<dbReference type="PANTHER" id="PTHR13615">
    <property type="entry name" value="GLYCOSYLTRANSFERASE-LIKE 1"/>
    <property type="match status" value="1"/>
</dbReference>
<dbReference type="Proteomes" id="UP001169760">
    <property type="component" value="Unassembled WGS sequence"/>
</dbReference>
<feature type="domain" description="Glycosyl transferase family 1" evidence="7">
    <location>
        <begin position="195"/>
        <end position="336"/>
    </location>
</feature>